<evidence type="ECO:0000313" key="2">
    <source>
        <dbReference type="Proteomes" id="UP000390335"/>
    </source>
</evidence>
<sequence>MQSFLAAHLIFEMLHGVGDITTVPIHARFLKAFIKKPAGRSDKRPAGHILLVARLFTDQHDVGLGRPFAEHEMSGVAIEIAACAGSSILMQLIKCLCIGMLIAERRACAGRRKSIEHWGLAMVPDSMTIN</sequence>
<comment type="caution">
    <text evidence="1">The sequence shown here is derived from an EMBL/GenBank/DDBJ whole genome shotgun (WGS) entry which is preliminary data.</text>
</comment>
<dbReference type="EMBL" id="BLAJ01000002">
    <property type="protein sequence ID" value="GES49761.1"/>
    <property type="molecule type" value="Genomic_DNA"/>
</dbReference>
<keyword evidence="2" id="KW-1185">Reference proteome</keyword>
<reference evidence="1 2" key="1">
    <citation type="journal article" date="2020" name="Genome Biol. Evol.">
        <title>Rhizobium dioscoreae sp. nov., a plant growth-promoting bacterium isolated from yam (Dioscorea species).</title>
        <authorList>
            <person name="Ouyabe M."/>
            <person name="Tanaka N."/>
            <person name="Shiwa Y."/>
            <person name="Fujita N."/>
            <person name="Kikuno H."/>
            <person name="Babil P."/>
            <person name="Shiwachi H."/>
        </authorList>
    </citation>
    <scope>NUCLEOTIDE SEQUENCE [LARGE SCALE GENOMIC DNA]</scope>
    <source>
        <strain evidence="1 2">S-93</strain>
    </source>
</reference>
<evidence type="ECO:0000313" key="1">
    <source>
        <dbReference type="EMBL" id="GES49761.1"/>
    </source>
</evidence>
<accession>A0ABQ0Z338</accession>
<proteinExistence type="predicted"/>
<gene>
    <name evidence="1" type="ORF">RsS93_23750</name>
</gene>
<name>A0ABQ0Z338_9HYPH</name>
<dbReference type="Proteomes" id="UP000390335">
    <property type="component" value="Unassembled WGS sequence"/>
</dbReference>
<organism evidence="1 2">
    <name type="scientific">Rhizobium dioscoreae</name>
    <dbReference type="NCBI Taxonomy" id="2653122"/>
    <lineage>
        <taxon>Bacteria</taxon>
        <taxon>Pseudomonadati</taxon>
        <taxon>Pseudomonadota</taxon>
        <taxon>Alphaproteobacteria</taxon>
        <taxon>Hyphomicrobiales</taxon>
        <taxon>Rhizobiaceae</taxon>
        <taxon>Rhizobium/Agrobacterium group</taxon>
        <taxon>Rhizobium</taxon>
    </lineage>
</organism>
<protein>
    <submittedName>
        <fullName evidence="1">Uncharacterized protein</fullName>
    </submittedName>
</protein>